<reference evidence="2" key="1">
    <citation type="submission" date="2020-06" db="EMBL/GenBank/DDBJ databases">
        <title>Draft genome sequences of strains closely related to Aspergillus parafelis and Aspergillus hiratsukae.</title>
        <authorList>
            <person name="Dos Santos R.A.C."/>
            <person name="Rivero-Menendez O."/>
            <person name="Steenwyk J.L."/>
            <person name="Mead M.E."/>
            <person name="Goldman G.H."/>
            <person name="Alastruey-Izquierdo A."/>
            <person name="Rokas A."/>
        </authorList>
    </citation>
    <scope>NUCLEOTIDE SEQUENCE</scope>
    <source>
        <strain evidence="2">CNM-CM5793</strain>
    </source>
</reference>
<gene>
    <name evidence="2" type="ORF">CNMCM5793_006059</name>
</gene>
<protein>
    <recommendedName>
        <fullName evidence="1">F-box domain-containing protein</fullName>
    </recommendedName>
</protein>
<keyword evidence="3" id="KW-1185">Reference proteome</keyword>
<dbReference type="SUPFAM" id="SSF81383">
    <property type="entry name" value="F-box domain"/>
    <property type="match status" value="1"/>
</dbReference>
<dbReference type="SMART" id="SM00256">
    <property type="entry name" value="FBOX"/>
    <property type="match status" value="1"/>
</dbReference>
<dbReference type="AlphaFoldDB" id="A0A8H6P3Y1"/>
<evidence type="ECO:0000313" key="2">
    <source>
        <dbReference type="EMBL" id="KAF7117310.1"/>
    </source>
</evidence>
<evidence type="ECO:0000313" key="3">
    <source>
        <dbReference type="Proteomes" id="UP000630445"/>
    </source>
</evidence>
<organism evidence="2 3">
    <name type="scientific">Aspergillus hiratsukae</name>
    <dbReference type="NCBI Taxonomy" id="1194566"/>
    <lineage>
        <taxon>Eukaryota</taxon>
        <taxon>Fungi</taxon>
        <taxon>Dikarya</taxon>
        <taxon>Ascomycota</taxon>
        <taxon>Pezizomycotina</taxon>
        <taxon>Eurotiomycetes</taxon>
        <taxon>Eurotiomycetidae</taxon>
        <taxon>Eurotiales</taxon>
        <taxon>Aspergillaceae</taxon>
        <taxon>Aspergillus</taxon>
        <taxon>Aspergillus subgen. Fumigati</taxon>
    </lineage>
</organism>
<dbReference type="PROSITE" id="PS50181">
    <property type="entry name" value="FBOX"/>
    <property type="match status" value="1"/>
</dbReference>
<name>A0A8H6P3Y1_9EURO</name>
<dbReference type="EMBL" id="JACBAD010002092">
    <property type="protein sequence ID" value="KAF7117310.1"/>
    <property type="molecule type" value="Genomic_DNA"/>
</dbReference>
<evidence type="ECO:0000259" key="1">
    <source>
        <dbReference type="PROSITE" id="PS50181"/>
    </source>
</evidence>
<dbReference type="InterPro" id="IPR001810">
    <property type="entry name" value="F-box_dom"/>
</dbReference>
<dbReference type="Gene3D" id="1.20.1280.50">
    <property type="match status" value="1"/>
</dbReference>
<dbReference type="InterPro" id="IPR036047">
    <property type="entry name" value="F-box-like_dom_sf"/>
</dbReference>
<sequence length="284" mass="32080">MMKLSFNSPSYISMLSSSGYSTVMDSTISITQLPVEILEEILLNLSQRDLLLCQSVCRQWHSLITTSPALLRKLFFVPGTLANGKAQVNRLLQELFPPFFPNKQTVSSRWNALLAPLGVPWIKSLPWYKSEVRRAAVLRQDASWRRMFLSHPVPRLGDIVALETDSNNNVKTFVGDIADEDGEMCKSGVQMGLLFDIAVHMVDSVLWGGDFSVHWWMVNQGTVIEGKDPVLVIGLYAQRTTIVWNRANITARRSGLHVARLTPGFISFRRVGDIPRRRRFSFTS</sequence>
<proteinExistence type="predicted"/>
<comment type="caution">
    <text evidence="2">The sequence shown here is derived from an EMBL/GenBank/DDBJ whole genome shotgun (WGS) entry which is preliminary data.</text>
</comment>
<dbReference type="Proteomes" id="UP000630445">
    <property type="component" value="Unassembled WGS sequence"/>
</dbReference>
<dbReference type="CDD" id="cd09917">
    <property type="entry name" value="F-box_SF"/>
    <property type="match status" value="1"/>
</dbReference>
<accession>A0A8H6P3Y1</accession>
<dbReference type="Pfam" id="PF12937">
    <property type="entry name" value="F-box-like"/>
    <property type="match status" value="1"/>
</dbReference>
<feature type="domain" description="F-box" evidence="1">
    <location>
        <begin position="27"/>
        <end position="74"/>
    </location>
</feature>
<dbReference type="OrthoDB" id="3800738at2759"/>